<dbReference type="Proteomes" id="UP000203266">
    <property type="component" value="Segment"/>
</dbReference>
<organism evidence="2 3">
    <name type="scientific">Helicoverpa armigera granulovirus</name>
    <dbReference type="NCBI Taxonomy" id="489830"/>
    <lineage>
        <taxon>Viruses</taxon>
        <taxon>Viruses incertae sedis</taxon>
        <taxon>Naldaviricetes</taxon>
        <taxon>Lefavirales</taxon>
        <taxon>Baculoviridae</taxon>
        <taxon>Betabaculovirus</taxon>
        <taxon>Betabaculovirus helarmigerae</taxon>
    </lineage>
</organism>
<evidence type="ECO:0000313" key="3">
    <source>
        <dbReference type="Proteomes" id="UP000203266"/>
    </source>
</evidence>
<dbReference type="KEGG" id="vg:10973840"/>
<dbReference type="RefSeq" id="YP_001649138.1">
    <property type="nucleotide sequence ID" value="NC_010240.1"/>
</dbReference>
<evidence type="ECO:0000256" key="1">
    <source>
        <dbReference type="SAM" id="MobiDB-lite"/>
    </source>
</evidence>
<name>A9YMZ8_9BBAC</name>
<dbReference type="GeneID" id="10973840"/>
<feature type="compositionally biased region" description="Basic and acidic residues" evidence="1">
    <location>
        <begin position="9"/>
        <end position="25"/>
    </location>
</feature>
<protein>
    <submittedName>
        <fullName evidence="2">Uncharacterized protein</fullName>
    </submittedName>
</protein>
<keyword evidence="3" id="KW-1185">Reference proteome</keyword>
<accession>A9YMZ8</accession>
<reference evidence="2 3" key="1">
    <citation type="journal article" date="2008" name="Virus Genes">
        <title>Genomic sequence analysis of a granulovirus isolated from the Old World bollworm, Helicoverpa armigera.</title>
        <authorList>
            <person name="Harrison R.L."/>
            <person name="Popham H.J."/>
        </authorList>
    </citation>
    <scope>NUCLEOTIDE SEQUENCE [LARGE SCALE GENOMIC DNA]</scope>
</reference>
<evidence type="ECO:0000313" key="2">
    <source>
        <dbReference type="EMBL" id="ABY47847.1"/>
    </source>
</evidence>
<proteinExistence type="predicted"/>
<feature type="region of interest" description="Disordered" evidence="1">
    <location>
        <begin position="1"/>
        <end position="26"/>
    </location>
</feature>
<dbReference type="EMBL" id="EU255577">
    <property type="protein sequence ID" value="ABY47847.1"/>
    <property type="molecule type" value="Genomic_DNA"/>
</dbReference>
<sequence length="151" mass="17335">MSIENITMELKEPSPKRFKHSKESCCEDVPPTIKDVNSTLPTSQNAASPDSPWWYSNEEKYKQIRQNPIAALKAIRTLDEACDYTYAFICENEDCYSFAPALFDIDFGVVSLEERKNIKRCFDEIPSKYYDKTFGVPGVKMSKDLAKRLVN</sequence>